<dbReference type="GO" id="GO:0004190">
    <property type="term" value="F:aspartic-type endopeptidase activity"/>
    <property type="evidence" value="ECO:0007669"/>
    <property type="project" value="UniProtKB-EC"/>
</dbReference>
<dbReference type="EMBL" id="LM995447">
    <property type="protein sequence ID" value="CDZ23361.1"/>
    <property type="molecule type" value="Genomic_DNA"/>
</dbReference>
<evidence type="ECO:0000256" key="2">
    <source>
        <dbReference type="ARBA" id="ARBA00005801"/>
    </source>
</evidence>
<dbReference type="PANTHER" id="PTHR30487">
    <property type="entry name" value="TYPE 4 PREPILIN-LIKE PROTEINS LEADER PEPTIDE-PROCESSING ENZYME"/>
    <property type="match status" value="1"/>
</dbReference>
<keyword evidence="3" id="KW-1003">Cell membrane</keyword>
<comment type="similarity">
    <text evidence="2">Belongs to the peptidase A24 family.</text>
</comment>
<dbReference type="GO" id="GO:0005886">
    <property type="term" value="C:plasma membrane"/>
    <property type="evidence" value="ECO:0007669"/>
    <property type="project" value="UniProtKB-SubCell"/>
</dbReference>
<dbReference type="KEGG" id="ccel:CCDG5_0218"/>
<dbReference type="Proteomes" id="UP000032431">
    <property type="component" value="Chromosome I"/>
</dbReference>
<evidence type="ECO:0000313" key="10">
    <source>
        <dbReference type="EMBL" id="CDZ23361.1"/>
    </source>
</evidence>
<dbReference type="Pfam" id="PF01478">
    <property type="entry name" value="Peptidase_A24"/>
    <property type="match status" value="1"/>
</dbReference>
<evidence type="ECO:0000256" key="6">
    <source>
        <dbReference type="ARBA" id="ARBA00023136"/>
    </source>
</evidence>
<evidence type="ECO:0000256" key="4">
    <source>
        <dbReference type="ARBA" id="ARBA00022692"/>
    </source>
</evidence>
<gene>
    <name evidence="10" type="ORF">CCDG5_0218</name>
</gene>
<feature type="transmembrane region" description="Helical" evidence="7">
    <location>
        <begin position="145"/>
        <end position="165"/>
    </location>
</feature>
<evidence type="ECO:0000256" key="7">
    <source>
        <dbReference type="SAM" id="Phobius"/>
    </source>
</evidence>
<keyword evidence="11" id="KW-1185">Reference proteome</keyword>
<evidence type="ECO:0000256" key="3">
    <source>
        <dbReference type="ARBA" id="ARBA00022475"/>
    </source>
</evidence>
<dbReference type="STRING" id="29343.CCDG5_0218"/>
<reference evidence="11" key="1">
    <citation type="submission" date="2014-07" db="EMBL/GenBank/DDBJ databases">
        <authorList>
            <person name="Wibberg D."/>
        </authorList>
    </citation>
    <scope>NUCLEOTIDE SEQUENCE [LARGE SCALE GENOMIC DNA]</scope>
    <source>
        <strain evidence="11">DG5</strain>
    </source>
</reference>
<dbReference type="EC" id="3.4.23.43" evidence="10"/>
<comment type="subcellular location">
    <subcellularLocation>
        <location evidence="1">Cell membrane</location>
        <topology evidence="1">Multi-pass membrane protein</topology>
    </subcellularLocation>
</comment>
<dbReference type="AlphaFoldDB" id="A0A078KIJ9"/>
<feature type="transmembrane region" description="Helical" evidence="7">
    <location>
        <begin position="121"/>
        <end position="139"/>
    </location>
</feature>
<keyword evidence="10" id="KW-0378">Hydrolase</keyword>
<name>A0A078KIJ9_9FIRM</name>
<feature type="transmembrane region" description="Helical" evidence="7">
    <location>
        <begin position="6"/>
        <end position="25"/>
    </location>
</feature>
<proteinExistence type="inferred from homology"/>
<dbReference type="GO" id="GO:0006465">
    <property type="term" value="P:signal peptide processing"/>
    <property type="evidence" value="ECO:0007669"/>
    <property type="project" value="TreeGrafter"/>
</dbReference>
<dbReference type="PATRIC" id="fig|29343.3.peg.222"/>
<protein>
    <submittedName>
        <fullName evidence="10">Prepilin peptidase</fullName>
        <ecNumber evidence="10">3.4.23.43</ecNumber>
    </submittedName>
</protein>
<evidence type="ECO:0000259" key="8">
    <source>
        <dbReference type="Pfam" id="PF01478"/>
    </source>
</evidence>
<accession>A0A078KIJ9</accession>
<feature type="domain" description="Prepilin peptidase A24 N-terminal" evidence="9">
    <location>
        <begin position="9"/>
        <end position="90"/>
    </location>
</feature>
<keyword evidence="4 7" id="KW-0812">Transmembrane</keyword>
<feature type="transmembrane region" description="Helical" evidence="7">
    <location>
        <begin position="222"/>
        <end position="245"/>
    </location>
</feature>
<dbReference type="PANTHER" id="PTHR30487:SF0">
    <property type="entry name" value="PREPILIN LEADER PEPTIDASE_N-METHYLTRANSFERASE-RELATED"/>
    <property type="match status" value="1"/>
</dbReference>
<keyword evidence="6 7" id="KW-0472">Membrane</keyword>
<dbReference type="InterPro" id="IPR050882">
    <property type="entry name" value="Prepilin_peptidase/N-MTase"/>
</dbReference>
<evidence type="ECO:0000256" key="1">
    <source>
        <dbReference type="ARBA" id="ARBA00004651"/>
    </source>
</evidence>
<evidence type="ECO:0000259" key="9">
    <source>
        <dbReference type="Pfam" id="PF06750"/>
    </source>
</evidence>
<keyword evidence="5 7" id="KW-1133">Transmembrane helix</keyword>
<evidence type="ECO:0000256" key="5">
    <source>
        <dbReference type="ARBA" id="ARBA00022989"/>
    </source>
</evidence>
<feature type="domain" description="Prepilin type IV endopeptidase peptidase" evidence="8">
    <location>
        <begin position="103"/>
        <end position="206"/>
    </location>
</feature>
<dbReference type="HOGENOM" id="CLU_057101_0_1_9"/>
<organism evidence="10 11">
    <name type="scientific">[Clostridium] cellulosi</name>
    <dbReference type="NCBI Taxonomy" id="29343"/>
    <lineage>
        <taxon>Bacteria</taxon>
        <taxon>Bacillati</taxon>
        <taxon>Bacillota</taxon>
        <taxon>Clostridia</taxon>
        <taxon>Eubacteriales</taxon>
        <taxon>Oscillospiraceae</taxon>
        <taxon>Oscillospiraceae incertae sedis</taxon>
    </lineage>
</organism>
<dbReference type="Gene3D" id="1.20.120.1220">
    <property type="match status" value="1"/>
</dbReference>
<dbReference type="InterPro" id="IPR000045">
    <property type="entry name" value="Prepilin_IV_endopep_pep"/>
</dbReference>
<dbReference type="InterPro" id="IPR010627">
    <property type="entry name" value="Prepilin_pept_A24_N"/>
</dbReference>
<sequence length="249" mass="27113">MLYGIFTVLLGLVFGSFLNVCIYRIPKKEPIVFGRSHCMSCGTTLKPIDLVPVFSFIFLGGKCRHCKAKISIRYPLVELLNTGLWISAFYIFGYSFKTLTAFAFISGLIVLSFIDIDTKTIPNGLVIYLLVVGALNCIADNSSPLYGKLIGIFACGLPLLVIALVSRGGMGGGDVKFAFAAGLFLGWQHSLLALFIAFVTGAVFGLVYMLITKKDGKSPIPFAPFLSLGMVISMFFGDSLIRFYLSLFS</sequence>
<dbReference type="Pfam" id="PF06750">
    <property type="entry name" value="A24_N_bact"/>
    <property type="match status" value="1"/>
</dbReference>
<feature type="transmembrane region" description="Helical" evidence="7">
    <location>
        <begin position="177"/>
        <end position="210"/>
    </location>
</feature>
<evidence type="ECO:0000313" key="11">
    <source>
        <dbReference type="Proteomes" id="UP000032431"/>
    </source>
</evidence>